<keyword evidence="6" id="KW-0378">Hydrolase</keyword>
<dbReference type="SUPFAM" id="SSF51445">
    <property type="entry name" value="(Trans)glycosidases"/>
    <property type="match status" value="1"/>
</dbReference>
<keyword evidence="16" id="KW-1185">Reference proteome</keyword>
<evidence type="ECO:0000259" key="11">
    <source>
        <dbReference type="Pfam" id="PF00703"/>
    </source>
</evidence>
<dbReference type="Pfam" id="PF00703">
    <property type="entry name" value="Glyco_hydro_2"/>
    <property type="match status" value="1"/>
</dbReference>
<dbReference type="SUPFAM" id="SSF49785">
    <property type="entry name" value="Galactose-binding domain-like"/>
    <property type="match status" value="1"/>
</dbReference>
<evidence type="ECO:0000256" key="10">
    <source>
        <dbReference type="SAM" id="SignalP"/>
    </source>
</evidence>
<evidence type="ECO:0000313" key="15">
    <source>
        <dbReference type="EMBL" id="RFM26886.1"/>
    </source>
</evidence>
<evidence type="ECO:0000259" key="12">
    <source>
        <dbReference type="Pfam" id="PF02836"/>
    </source>
</evidence>
<dbReference type="Pfam" id="PF02929">
    <property type="entry name" value="Bgal_small_N"/>
    <property type="match status" value="1"/>
</dbReference>
<dbReference type="InterPro" id="IPR050347">
    <property type="entry name" value="Bact_Beta-galactosidase"/>
</dbReference>
<dbReference type="InterPro" id="IPR008979">
    <property type="entry name" value="Galactose-bd-like_sf"/>
</dbReference>
<evidence type="ECO:0000256" key="1">
    <source>
        <dbReference type="ARBA" id="ARBA00001412"/>
    </source>
</evidence>
<evidence type="ECO:0000256" key="6">
    <source>
        <dbReference type="ARBA" id="ARBA00022801"/>
    </source>
</evidence>
<comment type="caution">
    <text evidence="15">The sequence shown here is derived from an EMBL/GenBank/DDBJ whole genome shotgun (WGS) entry which is preliminary data.</text>
</comment>
<dbReference type="GO" id="GO:0004565">
    <property type="term" value="F:beta-galactosidase activity"/>
    <property type="evidence" value="ECO:0007669"/>
    <property type="project" value="UniProtKB-EC"/>
</dbReference>
<evidence type="ECO:0000256" key="8">
    <source>
        <dbReference type="ARBA" id="ARBA00023295"/>
    </source>
</evidence>
<dbReference type="Pfam" id="PF02837">
    <property type="entry name" value="Glyco_hydro_2_N"/>
    <property type="match status" value="1"/>
</dbReference>
<dbReference type="InterPro" id="IPR006101">
    <property type="entry name" value="Glyco_hydro_2"/>
</dbReference>
<dbReference type="OrthoDB" id="9801077at2"/>
<name>A0A3E1NFZ1_9BACT</name>
<dbReference type="GO" id="GO:0030246">
    <property type="term" value="F:carbohydrate binding"/>
    <property type="evidence" value="ECO:0007669"/>
    <property type="project" value="InterPro"/>
</dbReference>
<comment type="catalytic activity">
    <reaction evidence="1">
        <text>Hydrolysis of terminal non-reducing beta-D-galactose residues in beta-D-galactosides.</text>
        <dbReference type="EC" id="3.2.1.23"/>
    </reaction>
</comment>
<evidence type="ECO:0000256" key="2">
    <source>
        <dbReference type="ARBA" id="ARBA00001913"/>
    </source>
</evidence>
<gene>
    <name evidence="15" type="ORF">DXN05_18025</name>
</gene>
<evidence type="ECO:0000259" key="13">
    <source>
        <dbReference type="Pfam" id="PF02837"/>
    </source>
</evidence>
<dbReference type="InterPro" id="IPR036156">
    <property type="entry name" value="Beta-gal/glucu_dom_sf"/>
</dbReference>
<dbReference type="SUPFAM" id="SSF49303">
    <property type="entry name" value="beta-Galactosidase/glucuronidase domain"/>
    <property type="match status" value="1"/>
</dbReference>
<comment type="cofactor">
    <cofactor evidence="2">
        <name>Ca(2+)</name>
        <dbReference type="ChEBI" id="CHEBI:29108"/>
    </cofactor>
</comment>
<feature type="domain" description="Glycoside hydrolase family 2 catalytic" evidence="12">
    <location>
        <begin position="302"/>
        <end position="503"/>
    </location>
</feature>
<dbReference type="InterPro" id="IPR006102">
    <property type="entry name" value="Ig-like_GH2"/>
</dbReference>
<dbReference type="GO" id="GO:0009341">
    <property type="term" value="C:beta-galactosidase complex"/>
    <property type="evidence" value="ECO:0007669"/>
    <property type="project" value="InterPro"/>
</dbReference>
<feature type="chain" id="PRO_5017803324" description="beta-galactosidase" evidence="10">
    <location>
        <begin position="36"/>
        <end position="972"/>
    </location>
</feature>
<dbReference type="Gene3D" id="2.70.98.10">
    <property type="match status" value="1"/>
</dbReference>
<dbReference type="InterPro" id="IPR006103">
    <property type="entry name" value="Glyco_hydro_2_cat"/>
</dbReference>
<dbReference type="EMBL" id="QTJU01000007">
    <property type="protein sequence ID" value="RFM26886.1"/>
    <property type="molecule type" value="Genomic_DNA"/>
</dbReference>
<evidence type="ECO:0000256" key="3">
    <source>
        <dbReference type="ARBA" id="ARBA00007401"/>
    </source>
</evidence>
<dbReference type="GO" id="GO:0005990">
    <property type="term" value="P:lactose catabolic process"/>
    <property type="evidence" value="ECO:0007669"/>
    <property type="project" value="TreeGrafter"/>
</dbReference>
<feature type="signal peptide" evidence="10">
    <location>
        <begin position="1"/>
        <end position="35"/>
    </location>
</feature>
<dbReference type="InterPro" id="IPR006104">
    <property type="entry name" value="Glyco_hydro_2_N"/>
</dbReference>
<evidence type="ECO:0000313" key="16">
    <source>
        <dbReference type="Proteomes" id="UP000261284"/>
    </source>
</evidence>
<dbReference type="PANTHER" id="PTHR46323:SF2">
    <property type="entry name" value="BETA-GALACTOSIDASE"/>
    <property type="match status" value="1"/>
</dbReference>
<dbReference type="Gene3D" id="2.60.40.10">
    <property type="entry name" value="Immunoglobulins"/>
    <property type="match status" value="1"/>
</dbReference>
<dbReference type="RefSeq" id="WP_116848670.1">
    <property type="nucleotide sequence ID" value="NZ_QTJU01000007.1"/>
</dbReference>
<dbReference type="InterPro" id="IPR004199">
    <property type="entry name" value="B-gal_small/dom_5"/>
</dbReference>
<dbReference type="SUPFAM" id="SSF74650">
    <property type="entry name" value="Galactose mutarotase-like"/>
    <property type="match status" value="1"/>
</dbReference>
<evidence type="ECO:0000256" key="7">
    <source>
        <dbReference type="ARBA" id="ARBA00022837"/>
    </source>
</evidence>
<evidence type="ECO:0000256" key="4">
    <source>
        <dbReference type="ARBA" id="ARBA00011245"/>
    </source>
</evidence>
<organism evidence="15 16">
    <name type="scientific">Deminuibacter soli</name>
    <dbReference type="NCBI Taxonomy" id="2291815"/>
    <lineage>
        <taxon>Bacteria</taxon>
        <taxon>Pseudomonadati</taxon>
        <taxon>Bacteroidota</taxon>
        <taxon>Chitinophagia</taxon>
        <taxon>Chitinophagales</taxon>
        <taxon>Chitinophagaceae</taxon>
        <taxon>Deminuibacter</taxon>
    </lineage>
</organism>
<sequence length="972" mass="106893">MAFYKSQQGRWWRMAAGTITGLLLGAAATAQQNQAADFPVAALTARPAQVAGVSQPVTLLNGAWQLRVGANASGRPVQVPGEWEMQGFHVAEGDTAFYSRTFTIADDWRQGRVKLRFEAISTHGIVWVNGKQVAIHEGGFVPFEADITDALKPGINTLDVGVQAQTISDRLACTSQYAVHTVGGILRNVEMFVVPATHITTLTPVTTFDNAYHNAVLQLATTLAGPAESGRVLEYELRNAQGHLVLQQRTPVTGETIKTNLRVQKPEQWSAEHPYLYSLATRLVKNGKVIEALQQKVGFRQVTVNGNRLLVNGKPVRLHGVNRHSIYPLTGRSITAELDIADVALLRAGNCNYIRTSHYPPSEAFLNACDSLGMFVESESALCWIQHGASPIWQDWDYQDKRFLPYMISANVEKITAQRNHPAIIIWSLGNESRWSPLWNRVNQVVKALDPTRPTTFHDQCWGGFNNAKSQADIAVYHYPGINGGKACDTMKRPVLFGEYAHISCYNRRELVTDPGIRSAYGPALVTLYDSMYQHPACLGGAIWSGIDDIFHLPGGQVVGYGPWGVIDAWRRPKPEFYGMKKAYAPVVIKRVVYPADGTHTLRLLVENRYDFTNLESVAITCRQMATTTRLQANIAPHDSGWIAIPVTAATTEVGLDFTDPRGFCVDSALVVLQPKQIAPRDKRHLAISENDATVTVHQGAAAIKISKLTGTIVEASKAGRLLLERGPVFAVVPENAEDGGKVNVAGETYQNEIYPLQAYTLYPIFAKSFAVHQTDSIIAVSMEVHYSDGSRCEQTYRFDALGKLTVAYTLHYKGTDTLPRQYGMLLQLPVTFQRLEWQRHGAFSVYPADDIARTAGSAVAGPVRQNDVEPWGVVPAGAWKEDANALGTNDFRSTKANIYSASLLNEQGDRVTILSDGTQSARSWLQSGQVQWLAADYSNNGSEPFYGRPFSDGKINIKDKTLSGILVLALD</sequence>
<dbReference type="Proteomes" id="UP000261284">
    <property type="component" value="Unassembled WGS sequence"/>
</dbReference>
<dbReference type="PROSITE" id="PS00608">
    <property type="entry name" value="GLYCOSYL_HYDROL_F2_2"/>
    <property type="match status" value="1"/>
</dbReference>
<reference evidence="15 16" key="1">
    <citation type="submission" date="2018-08" db="EMBL/GenBank/DDBJ databases">
        <title>Chitinophagaceae sp. K23C18032701, a novel bacterium isolated from forest soil.</title>
        <authorList>
            <person name="Wang C."/>
        </authorList>
    </citation>
    <scope>NUCLEOTIDE SEQUENCE [LARGE SCALE GENOMIC DNA]</scope>
    <source>
        <strain evidence="15 16">K23C18032701</strain>
    </source>
</reference>
<proteinExistence type="inferred from homology"/>
<evidence type="ECO:0000259" key="14">
    <source>
        <dbReference type="Pfam" id="PF02929"/>
    </source>
</evidence>
<feature type="domain" description="Glycosyl hydrolases family 2 sugar binding" evidence="13">
    <location>
        <begin position="91"/>
        <end position="195"/>
    </location>
</feature>
<feature type="domain" description="Beta galactosidase small chain/" evidence="14">
    <location>
        <begin position="702"/>
        <end position="848"/>
    </location>
</feature>
<dbReference type="EC" id="3.2.1.23" evidence="5"/>
<dbReference type="InterPro" id="IPR013783">
    <property type="entry name" value="Ig-like_fold"/>
</dbReference>
<dbReference type="InterPro" id="IPR017853">
    <property type="entry name" value="GH"/>
</dbReference>
<evidence type="ECO:0000256" key="9">
    <source>
        <dbReference type="ARBA" id="ARBA00032230"/>
    </source>
</evidence>
<comment type="subunit">
    <text evidence="4">Monomer.</text>
</comment>
<dbReference type="InterPro" id="IPR023232">
    <property type="entry name" value="Glyco_hydro_2_AS"/>
</dbReference>
<dbReference type="AlphaFoldDB" id="A0A3E1NFZ1"/>
<protein>
    <recommendedName>
        <fullName evidence="5">beta-galactosidase</fullName>
        <ecNumber evidence="5">3.2.1.23</ecNumber>
    </recommendedName>
    <alternativeName>
        <fullName evidence="9">Lactase</fullName>
    </alternativeName>
</protein>
<evidence type="ECO:0000256" key="5">
    <source>
        <dbReference type="ARBA" id="ARBA00012756"/>
    </source>
</evidence>
<dbReference type="Gene3D" id="3.20.20.80">
    <property type="entry name" value="Glycosidases"/>
    <property type="match status" value="1"/>
</dbReference>
<dbReference type="PANTHER" id="PTHR46323">
    <property type="entry name" value="BETA-GALACTOSIDASE"/>
    <property type="match status" value="1"/>
</dbReference>
<feature type="domain" description="Glycoside hydrolase family 2 immunoglobulin-like beta-sandwich" evidence="11">
    <location>
        <begin position="197"/>
        <end position="300"/>
    </location>
</feature>
<dbReference type="InterPro" id="IPR014718">
    <property type="entry name" value="GH-type_carb-bd"/>
</dbReference>
<dbReference type="Pfam" id="PF02836">
    <property type="entry name" value="Glyco_hydro_2_C"/>
    <property type="match status" value="1"/>
</dbReference>
<dbReference type="InterPro" id="IPR011013">
    <property type="entry name" value="Gal_mutarotase_sf_dom"/>
</dbReference>
<dbReference type="Gene3D" id="2.60.120.260">
    <property type="entry name" value="Galactose-binding domain-like"/>
    <property type="match status" value="1"/>
</dbReference>
<accession>A0A3E1NFZ1</accession>
<keyword evidence="7" id="KW-0106">Calcium</keyword>
<keyword evidence="8" id="KW-0326">Glycosidase</keyword>
<dbReference type="PRINTS" id="PR00132">
    <property type="entry name" value="GLHYDRLASE2"/>
</dbReference>
<comment type="similarity">
    <text evidence="3">Belongs to the glycosyl hydrolase 2 family.</text>
</comment>
<keyword evidence="10" id="KW-0732">Signal</keyword>